<dbReference type="InterPro" id="IPR003594">
    <property type="entry name" value="HATPase_dom"/>
</dbReference>
<evidence type="ECO:0000313" key="17">
    <source>
        <dbReference type="EMBL" id="WDE09828.1"/>
    </source>
</evidence>
<comment type="catalytic activity">
    <reaction evidence="1">
        <text>ATP + protein L-histidine = ADP + protein N-phospho-L-histidine.</text>
        <dbReference type="EC" id="2.7.13.3"/>
    </reaction>
</comment>
<accession>A0ABY7V864</accession>
<keyword evidence="13 14" id="KW-0472">Membrane</keyword>
<dbReference type="InterPro" id="IPR003660">
    <property type="entry name" value="HAMP_dom"/>
</dbReference>
<dbReference type="SUPFAM" id="SSF55874">
    <property type="entry name" value="ATPase domain of HSP90 chaperone/DNA topoisomerase II/histidine kinase"/>
    <property type="match status" value="1"/>
</dbReference>
<dbReference type="InterPro" id="IPR005467">
    <property type="entry name" value="His_kinase_dom"/>
</dbReference>
<evidence type="ECO:0000256" key="8">
    <source>
        <dbReference type="ARBA" id="ARBA00022741"/>
    </source>
</evidence>
<dbReference type="EMBL" id="CP059693">
    <property type="protein sequence ID" value="WDE09828.1"/>
    <property type="molecule type" value="Genomic_DNA"/>
</dbReference>
<dbReference type="CDD" id="cd06225">
    <property type="entry name" value="HAMP"/>
    <property type="match status" value="1"/>
</dbReference>
<evidence type="ECO:0000256" key="5">
    <source>
        <dbReference type="ARBA" id="ARBA00022553"/>
    </source>
</evidence>
<sequence length="517" mass="58605">MKHIQLNKSAQELRRRSLFPRGIRQFIFSKFFRIETLSIKKLTLLGFTLVALPLVLALLYSAAQVDLLSKQGANAIFDVARLIKSNREINESLRKMERFASQYVVLKDETLKEQFLGRQQHLQTVLRQQSRDNQDLVLSSEVNALSLALENIHRSFLTEKPSTSSNELALEQLQQKFKQLAAITHKINQRSNKLIDLQATYIKSSADEVSNVILKSLVIIPVTILIAGFFIFLITKPMKLLTRKIHRLEQGDFEQKIILKGSPEIREIAEALEVMRTRLHALELQKSSFIRHISHELKTPLAAIREGTELLYDNSVGELNDGQQEICHIIKNSVQRLQRLIEDLLDFNIVLDSTSLQDSEKVSLEQLLAKVLQERKLDIKRKQLKIKQTINGIYLHTNAKQLHVILDNLLSNAIKYSPVNADITFNGELEANQLKLTITDQGPGIASDIEQKIFDAFYQGPAPQNSQIKGSGLGLTIVKELLMRLNGSIQLFSNTLAPSGTRVSVTLPRAYILNDNK</sequence>
<feature type="domain" description="HAMP" evidence="16">
    <location>
        <begin position="232"/>
        <end position="284"/>
    </location>
</feature>
<evidence type="ECO:0000256" key="3">
    <source>
        <dbReference type="ARBA" id="ARBA00012438"/>
    </source>
</evidence>
<dbReference type="SMART" id="SM00388">
    <property type="entry name" value="HisKA"/>
    <property type="match status" value="1"/>
</dbReference>
<keyword evidence="4" id="KW-1003">Cell membrane</keyword>
<evidence type="ECO:0000256" key="2">
    <source>
        <dbReference type="ARBA" id="ARBA00004651"/>
    </source>
</evidence>
<dbReference type="SMART" id="SM00387">
    <property type="entry name" value="HATPase_c"/>
    <property type="match status" value="1"/>
</dbReference>
<proteinExistence type="predicted"/>
<evidence type="ECO:0000256" key="4">
    <source>
        <dbReference type="ARBA" id="ARBA00022475"/>
    </source>
</evidence>
<evidence type="ECO:0000259" key="16">
    <source>
        <dbReference type="PROSITE" id="PS50885"/>
    </source>
</evidence>
<dbReference type="InterPro" id="IPR036890">
    <property type="entry name" value="HATPase_C_sf"/>
</dbReference>
<keyword evidence="9" id="KW-0418">Kinase</keyword>
<keyword evidence="11 14" id="KW-1133">Transmembrane helix</keyword>
<evidence type="ECO:0000256" key="14">
    <source>
        <dbReference type="SAM" id="Phobius"/>
    </source>
</evidence>
<dbReference type="SUPFAM" id="SSF47384">
    <property type="entry name" value="Homodimeric domain of signal transducing histidine kinase"/>
    <property type="match status" value="1"/>
</dbReference>
<keyword evidence="12" id="KW-0902">Two-component regulatory system</keyword>
<protein>
    <recommendedName>
        <fullName evidence="3">histidine kinase</fullName>
        <ecNumber evidence="3">2.7.13.3</ecNumber>
    </recommendedName>
</protein>
<evidence type="ECO:0000313" key="18">
    <source>
        <dbReference type="Proteomes" id="UP001215231"/>
    </source>
</evidence>
<keyword evidence="5" id="KW-0597">Phosphoprotein</keyword>
<evidence type="ECO:0000259" key="15">
    <source>
        <dbReference type="PROSITE" id="PS50109"/>
    </source>
</evidence>
<keyword evidence="7 14" id="KW-0812">Transmembrane</keyword>
<dbReference type="InterPro" id="IPR050398">
    <property type="entry name" value="HssS/ArlS-like"/>
</dbReference>
<gene>
    <name evidence="17" type="ORF">H3N35_16045</name>
</gene>
<evidence type="ECO:0000256" key="6">
    <source>
        <dbReference type="ARBA" id="ARBA00022679"/>
    </source>
</evidence>
<dbReference type="SUPFAM" id="SSF158472">
    <property type="entry name" value="HAMP domain-like"/>
    <property type="match status" value="1"/>
</dbReference>
<evidence type="ECO:0000256" key="10">
    <source>
        <dbReference type="ARBA" id="ARBA00022840"/>
    </source>
</evidence>
<evidence type="ECO:0000256" key="13">
    <source>
        <dbReference type="ARBA" id="ARBA00023136"/>
    </source>
</evidence>
<evidence type="ECO:0000256" key="9">
    <source>
        <dbReference type="ARBA" id="ARBA00022777"/>
    </source>
</evidence>
<comment type="subcellular location">
    <subcellularLocation>
        <location evidence="2">Cell membrane</location>
        <topology evidence="2">Multi-pass membrane protein</topology>
    </subcellularLocation>
</comment>
<dbReference type="PANTHER" id="PTHR45528:SF1">
    <property type="entry name" value="SENSOR HISTIDINE KINASE CPXA"/>
    <property type="match status" value="1"/>
</dbReference>
<dbReference type="PRINTS" id="PR00344">
    <property type="entry name" value="BCTRLSENSOR"/>
</dbReference>
<dbReference type="CDD" id="cd00075">
    <property type="entry name" value="HATPase"/>
    <property type="match status" value="1"/>
</dbReference>
<evidence type="ECO:0000256" key="12">
    <source>
        <dbReference type="ARBA" id="ARBA00023012"/>
    </source>
</evidence>
<name>A0ABY7V864_9GAMM</name>
<dbReference type="Gene3D" id="3.30.565.10">
    <property type="entry name" value="Histidine kinase-like ATPase, C-terminal domain"/>
    <property type="match status" value="1"/>
</dbReference>
<dbReference type="Pfam" id="PF00512">
    <property type="entry name" value="HisKA"/>
    <property type="match status" value="1"/>
</dbReference>
<dbReference type="Pfam" id="PF00672">
    <property type="entry name" value="HAMP"/>
    <property type="match status" value="1"/>
</dbReference>
<reference evidence="17 18" key="1">
    <citation type="journal article" date="2022" name="Mar. Drugs">
        <title>Bioassay-Guided Fractionation Leads to the Detection of Cholic Acid Generated by the Rare Thalassomonas sp.</title>
        <authorList>
            <person name="Pheiffer F."/>
            <person name="Schneider Y.K."/>
            <person name="Hansen E.H."/>
            <person name="Andersen J.H."/>
            <person name="Isaksson J."/>
            <person name="Busche T."/>
            <person name="R C."/>
            <person name="Kalinowski J."/>
            <person name="Zyl L.V."/>
            <person name="Trindade M."/>
        </authorList>
    </citation>
    <scope>NUCLEOTIDE SEQUENCE [LARGE SCALE GENOMIC DNA]</scope>
    <source>
        <strain evidence="17 18">A5K-61T</strain>
    </source>
</reference>
<organism evidence="17 18">
    <name type="scientific">Thalassomonas haliotis</name>
    <dbReference type="NCBI Taxonomy" id="485448"/>
    <lineage>
        <taxon>Bacteria</taxon>
        <taxon>Pseudomonadati</taxon>
        <taxon>Pseudomonadota</taxon>
        <taxon>Gammaproteobacteria</taxon>
        <taxon>Alteromonadales</taxon>
        <taxon>Colwelliaceae</taxon>
        <taxon>Thalassomonas</taxon>
    </lineage>
</organism>
<keyword evidence="6" id="KW-0808">Transferase</keyword>
<keyword evidence="18" id="KW-1185">Reference proteome</keyword>
<evidence type="ECO:0000256" key="11">
    <source>
        <dbReference type="ARBA" id="ARBA00022989"/>
    </source>
</evidence>
<dbReference type="RefSeq" id="WP_274049824.1">
    <property type="nucleotide sequence ID" value="NZ_CP059693.1"/>
</dbReference>
<dbReference type="PROSITE" id="PS50885">
    <property type="entry name" value="HAMP"/>
    <property type="match status" value="1"/>
</dbReference>
<evidence type="ECO:0000256" key="1">
    <source>
        <dbReference type="ARBA" id="ARBA00000085"/>
    </source>
</evidence>
<dbReference type="EC" id="2.7.13.3" evidence="3"/>
<keyword evidence="8" id="KW-0547">Nucleotide-binding</keyword>
<feature type="domain" description="Histidine kinase" evidence="15">
    <location>
        <begin position="292"/>
        <end position="511"/>
    </location>
</feature>
<dbReference type="InterPro" id="IPR003661">
    <property type="entry name" value="HisK_dim/P_dom"/>
</dbReference>
<dbReference type="SMART" id="SM00304">
    <property type="entry name" value="HAMP"/>
    <property type="match status" value="1"/>
</dbReference>
<dbReference type="InterPro" id="IPR036097">
    <property type="entry name" value="HisK_dim/P_sf"/>
</dbReference>
<dbReference type="PROSITE" id="PS50109">
    <property type="entry name" value="HIS_KIN"/>
    <property type="match status" value="1"/>
</dbReference>
<dbReference type="Gene3D" id="1.10.287.130">
    <property type="match status" value="1"/>
</dbReference>
<dbReference type="Gene3D" id="6.10.340.10">
    <property type="match status" value="1"/>
</dbReference>
<evidence type="ECO:0000256" key="7">
    <source>
        <dbReference type="ARBA" id="ARBA00022692"/>
    </source>
</evidence>
<dbReference type="Proteomes" id="UP001215231">
    <property type="component" value="Chromosome"/>
</dbReference>
<dbReference type="CDD" id="cd00082">
    <property type="entry name" value="HisKA"/>
    <property type="match status" value="1"/>
</dbReference>
<dbReference type="PANTHER" id="PTHR45528">
    <property type="entry name" value="SENSOR HISTIDINE KINASE CPXA"/>
    <property type="match status" value="1"/>
</dbReference>
<feature type="transmembrane region" description="Helical" evidence="14">
    <location>
        <begin position="212"/>
        <end position="234"/>
    </location>
</feature>
<dbReference type="Pfam" id="PF02518">
    <property type="entry name" value="HATPase_c"/>
    <property type="match status" value="1"/>
</dbReference>
<dbReference type="InterPro" id="IPR004358">
    <property type="entry name" value="Sig_transdc_His_kin-like_C"/>
</dbReference>
<keyword evidence="10" id="KW-0067">ATP-binding</keyword>